<keyword evidence="5" id="KW-1185">Reference proteome</keyword>
<dbReference type="GO" id="GO:0008483">
    <property type="term" value="F:transaminase activity"/>
    <property type="evidence" value="ECO:0007669"/>
    <property type="project" value="UniProtKB-KW"/>
</dbReference>
<evidence type="ECO:0000256" key="1">
    <source>
        <dbReference type="ARBA" id="ARBA00022898"/>
    </source>
</evidence>
<accession>A0A7S6UJX6</accession>
<protein>
    <submittedName>
        <fullName evidence="4">DegT/DnrJ/EryC1/StrS family aminotransferase</fullName>
    </submittedName>
</protein>
<dbReference type="InterPro" id="IPR015421">
    <property type="entry name" value="PyrdxlP-dep_Trfase_major"/>
</dbReference>
<reference evidence="4 5" key="1">
    <citation type="submission" date="2020-10" db="EMBL/GenBank/DDBJ databases">
        <title>complete genome sequencing of Lysobacter sp. H23M41.</title>
        <authorList>
            <person name="Bae J.-W."/>
            <person name="Lee S.-Y."/>
        </authorList>
    </citation>
    <scope>NUCLEOTIDE SEQUENCE [LARGE SCALE GENOMIC DNA]</scope>
    <source>
        <strain evidence="4 5">H23M41</strain>
    </source>
</reference>
<evidence type="ECO:0000313" key="5">
    <source>
        <dbReference type="Proteomes" id="UP000593932"/>
    </source>
</evidence>
<evidence type="ECO:0000313" key="4">
    <source>
        <dbReference type="EMBL" id="QOW21672.1"/>
    </source>
</evidence>
<evidence type="ECO:0000256" key="3">
    <source>
        <dbReference type="RuleBase" id="RU004508"/>
    </source>
</evidence>
<dbReference type="Gene3D" id="3.40.640.10">
    <property type="entry name" value="Type I PLP-dependent aspartate aminotransferase-like (Major domain)"/>
    <property type="match status" value="1"/>
</dbReference>
<keyword evidence="4" id="KW-0032">Aminotransferase</keyword>
<dbReference type="PANTHER" id="PTHR30244">
    <property type="entry name" value="TRANSAMINASE"/>
    <property type="match status" value="1"/>
</dbReference>
<dbReference type="Gene3D" id="3.90.1150.10">
    <property type="entry name" value="Aspartate Aminotransferase, domain 1"/>
    <property type="match status" value="1"/>
</dbReference>
<dbReference type="PIRSF" id="PIRSF000390">
    <property type="entry name" value="PLP_StrS"/>
    <property type="match status" value="1"/>
</dbReference>
<dbReference type="InterPro" id="IPR000653">
    <property type="entry name" value="DegT/StrS_aminotransferase"/>
</dbReference>
<dbReference type="InterPro" id="IPR015424">
    <property type="entry name" value="PyrdxlP-dep_Trfase"/>
</dbReference>
<comment type="similarity">
    <text evidence="2 3">Belongs to the DegT/DnrJ/EryC1 family.</text>
</comment>
<organism evidence="4 5">
    <name type="scientific">Novilysobacter avium</name>
    <dbReference type="NCBI Taxonomy" id="2781023"/>
    <lineage>
        <taxon>Bacteria</taxon>
        <taxon>Pseudomonadati</taxon>
        <taxon>Pseudomonadota</taxon>
        <taxon>Gammaproteobacteria</taxon>
        <taxon>Lysobacterales</taxon>
        <taxon>Lysobacteraceae</taxon>
        <taxon>Novilysobacter</taxon>
    </lineage>
</organism>
<dbReference type="Pfam" id="PF01041">
    <property type="entry name" value="DegT_DnrJ_EryC1"/>
    <property type="match status" value="1"/>
</dbReference>
<dbReference type="EMBL" id="CP063657">
    <property type="protein sequence ID" value="QOW21672.1"/>
    <property type="molecule type" value="Genomic_DNA"/>
</dbReference>
<name>A0A7S6UJX6_9GAMM</name>
<keyword evidence="4" id="KW-0808">Transferase</keyword>
<gene>
    <name evidence="4" type="ORF">INQ42_10605</name>
</gene>
<dbReference type="RefSeq" id="WP_194034235.1">
    <property type="nucleotide sequence ID" value="NZ_CP063657.1"/>
</dbReference>
<dbReference type="CDD" id="cd00616">
    <property type="entry name" value="AHBA_syn"/>
    <property type="match status" value="1"/>
</dbReference>
<dbReference type="PANTHER" id="PTHR30244:SF36">
    <property type="entry name" value="3-OXO-GLUCOSE-6-PHOSPHATE:GLUTAMATE AMINOTRANSFERASE"/>
    <property type="match status" value="1"/>
</dbReference>
<sequence length="369" mass="39651">MTTAPVPLNSLSRHIDPIRSELIHAASTVIESGFYILGPNVAAFEREFAAYCGTPHCVNVANGTDALELALKAVGVEPGDRVAVTANAAMYGASATYAAGAKVVFVDIEPGCGTMDPECFAAVLRDGRPLKSVIVTHLYGRMAKIDEIVSMAHAAGVMVVEDCAQAHGARLSDGRRAGSIGDAGSFSFYPTKNLGALGDGGAIVTRHEHVATRAAQLRQYGWTSKYTNEIPGGRNSRLDEIQAAMLSVMLPMLDGWNARRRDVANRYSREICNPRIEVPAVLGDQYVAHLYVVRCDSREELRAHLEANGVQSEVHYPNPDHRQPCHQGRFDSLTLAVTESDAATVLSLPCFPELTDAEVGQVVDACNSF</sequence>
<dbReference type="SUPFAM" id="SSF53383">
    <property type="entry name" value="PLP-dependent transferases"/>
    <property type="match status" value="1"/>
</dbReference>
<proteinExistence type="inferred from homology"/>
<dbReference type="Proteomes" id="UP000593932">
    <property type="component" value="Chromosome"/>
</dbReference>
<evidence type="ECO:0000256" key="2">
    <source>
        <dbReference type="ARBA" id="ARBA00037999"/>
    </source>
</evidence>
<keyword evidence="1 3" id="KW-0663">Pyridoxal phosphate</keyword>
<dbReference type="InterPro" id="IPR015422">
    <property type="entry name" value="PyrdxlP-dep_Trfase_small"/>
</dbReference>